<accession>A0AAN0RND7</accession>
<reference evidence="5 6" key="1">
    <citation type="submission" date="2014-05" db="EMBL/GenBank/DDBJ databases">
        <authorList>
            <person name="Bishop-Lilly K.A."/>
            <person name="Broomall S.M."/>
            <person name="Chain P.S."/>
            <person name="Chertkov O."/>
            <person name="Coyne S.R."/>
            <person name="Daligault H.E."/>
            <person name="Davenport K.W."/>
            <person name="Erkkila T."/>
            <person name="Frey K.G."/>
            <person name="Gibbons H.S."/>
            <person name="Gu W."/>
            <person name="Jaissle J."/>
            <person name="Johnson S.L."/>
            <person name="Koroleva G.I."/>
            <person name="Ladner J.T."/>
            <person name="Lo C.-C."/>
            <person name="Minogue T.D."/>
            <person name="Munk C."/>
            <person name="Palacios G.F."/>
            <person name="Redden C.L."/>
            <person name="Rosenzweig C.N."/>
            <person name="Scholz M.B."/>
            <person name="Teshima H."/>
            <person name="Xu Y."/>
        </authorList>
    </citation>
    <scope>NUCLEOTIDE SEQUENCE [LARGE SCALE GENOMIC DNA]</scope>
    <source>
        <strain evidence="5 6">DDS 22E-1</strain>
    </source>
</reference>
<dbReference type="Gene3D" id="1.10.10.60">
    <property type="entry name" value="Homeodomain-like"/>
    <property type="match status" value="2"/>
</dbReference>
<evidence type="ECO:0000256" key="3">
    <source>
        <dbReference type="ARBA" id="ARBA00023163"/>
    </source>
</evidence>
<organism evidence="5 6">
    <name type="scientific">Burkholderia cenocepacia</name>
    <dbReference type="NCBI Taxonomy" id="95486"/>
    <lineage>
        <taxon>Bacteria</taxon>
        <taxon>Pseudomonadati</taxon>
        <taxon>Pseudomonadota</taxon>
        <taxon>Betaproteobacteria</taxon>
        <taxon>Burkholderiales</taxon>
        <taxon>Burkholderiaceae</taxon>
        <taxon>Burkholderia</taxon>
        <taxon>Burkholderia cepacia complex</taxon>
    </lineage>
</organism>
<sequence>MMQSMSNISRTGSNVSRGRGLGIGHPRECVIVLLLDGFSVMQMGRLAAMFEHANQLSRARSAFADRYELRLYSAHGGPVRSSSGVQIWTDAPRMPDASMIHAMFVLGGEDLASDHDDSLVAWLHNAHQRARVVKGASGGGKLLARIRLHQKGLGTAPLTSGMLGSAPGANPRADASGDDEGIFSTALSIVAHDMGYEIAQEIVNSMMPGATRKMTGAAFGPREARASELIRAAAHHLRVNSANRISIADAAQAAAMSERNFLRRFKNEIGVTPTEFVLRVRLEKACCMLVETDLPADKVARRTGLGSGDRLAKLFRQHLSMSPTEYRTAARNRMYALADDASATDLSTWMNGPTS</sequence>
<keyword evidence="1" id="KW-0805">Transcription regulation</keyword>
<dbReference type="Gene3D" id="3.40.50.880">
    <property type="match status" value="1"/>
</dbReference>
<dbReference type="SUPFAM" id="SSF46689">
    <property type="entry name" value="Homeodomain-like"/>
    <property type="match status" value="2"/>
</dbReference>
<dbReference type="InterPro" id="IPR018060">
    <property type="entry name" value="HTH_AraC"/>
</dbReference>
<dbReference type="SMART" id="SM00342">
    <property type="entry name" value="HTH_ARAC"/>
    <property type="match status" value="1"/>
</dbReference>
<evidence type="ECO:0000313" key="5">
    <source>
        <dbReference type="EMBL" id="AIO30849.1"/>
    </source>
</evidence>
<dbReference type="InterPro" id="IPR009057">
    <property type="entry name" value="Homeodomain-like_sf"/>
</dbReference>
<proteinExistence type="predicted"/>
<dbReference type="EMBL" id="CP007782">
    <property type="protein sequence ID" value="AIO30849.1"/>
    <property type="molecule type" value="Genomic_DNA"/>
</dbReference>
<dbReference type="Proteomes" id="UP000029413">
    <property type="component" value="Chromosome 3"/>
</dbReference>
<dbReference type="GO" id="GO:0043565">
    <property type="term" value="F:sequence-specific DNA binding"/>
    <property type="evidence" value="ECO:0007669"/>
    <property type="project" value="InterPro"/>
</dbReference>
<dbReference type="GO" id="GO:0003700">
    <property type="term" value="F:DNA-binding transcription factor activity"/>
    <property type="evidence" value="ECO:0007669"/>
    <property type="project" value="InterPro"/>
</dbReference>
<gene>
    <name evidence="5" type="ORF">DM39_7180</name>
</gene>
<evidence type="ECO:0000256" key="2">
    <source>
        <dbReference type="ARBA" id="ARBA00023125"/>
    </source>
</evidence>
<dbReference type="PANTHER" id="PTHR43280">
    <property type="entry name" value="ARAC-FAMILY TRANSCRIPTIONAL REGULATOR"/>
    <property type="match status" value="1"/>
</dbReference>
<dbReference type="InterPro" id="IPR029062">
    <property type="entry name" value="Class_I_gatase-like"/>
</dbReference>
<name>A0AAN0RND7_9BURK</name>
<protein>
    <submittedName>
        <fullName evidence="5">Helix-turn-helix domain protein</fullName>
    </submittedName>
</protein>
<dbReference type="PANTHER" id="PTHR43280:SF2">
    <property type="entry name" value="HTH-TYPE TRANSCRIPTIONAL REGULATOR EXSA"/>
    <property type="match status" value="1"/>
</dbReference>
<dbReference type="KEGG" id="bcen:DM39_7180"/>
<dbReference type="Pfam" id="PF12833">
    <property type="entry name" value="HTH_18"/>
    <property type="match status" value="1"/>
</dbReference>
<dbReference type="SUPFAM" id="SSF52317">
    <property type="entry name" value="Class I glutamine amidotransferase-like"/>
    <property type="match status" value="1"/>
</dbReference>
<dbReference type="PROSITE" id="PS01124">
    <property type="entry name" value="HTH_ARAC_FAMILY_2"/>
    <property type="match status" value="1"/>
</dbReference>
<evidence type="ECO:0000256" key="1">
    <source>
        <dbReference type="ARBA" id="ARBA00023015"/>
    </source>
</evidence>
<keyword evidence="3" id="KW-0804">Transcription</keyword>
<evidence type="ECO:0000313" key="6">
    <source>
        <dbReference type="Proteomes" id="UP000029413"/>
    </source>
</evidence>
<keyword evidence="2" id="KW-0238">DNA-binding</keyword>
<feature type="domain" description="HTH araC/xylS-type" evidence="4">
    <location>
        <begin position="231"/>
        <end position="329"/>
    </location>
</feature>
<evidence type="ECO:0000259" key="4">
    <source>
        <dbReference type="PROSITE" id="PS01124"/>
    </source>
</evidence>
<keyword evidence="6" id="KW-1185">Reference proteome</keyword>
<dbReference type="AlphaFoldDB" id="A0AAN0RND7"/>